<comment type="caution">
    <text evidence="1">The sequence shown here is derived from an EMBL/GenBank/DDBJ whole genome shotgun (WGS) entry which is preliminary data.</text>
</comment>
<proteinExistence type="predicted"/>
<reference evidence="1" key="1">
    <citation type="submission" date="2024-09" db="EMBL/GenBank/DDBJ databases">
        <title>Black Yeasts Isolated from many extreme environments.</title>
        <authorList>
            <person name="Coleine C."/>
            <person name="Stajich J.E."/>
            <person name="Selbmann L."/>
        </authorList>
    </citation>
    <scope>NUCLEOTIDE SEQUENCE</scope>
    <source>
        <strain evidence="1">CCFEE 5737</strain>
    </source>
</reference>
<name>A0ACC3CZ69_9PEZI</name>
<dbReference type="EMBL" id="JAWDJW010009354">
    <property type="protein sequence ID" value="KAK3059497.1"/>
    <property type="molecule type" value="Genomic_DNA"/>
</dbReference>
<evidence type="ECO:0000313" key="1">
    <source>
        <dbReference type="EMBL" id="KAK3059497.1"/>
    </source>
</evidence>
<keyword evidence="2" id="KW-1185">Reference proteome</keyword>
<evidence type="ECO:0000313" key="2">
    <source>
        <dbReference type="Proteomes" id="UP001186974"/>
    </source>
</evidence>
<organism evidence="1 2">
    <name type="scientific">Coniosporium uncinatum</name>
    <dbReference type="NCBI Taxonomy" id="93489"/>
    <lineage>
        <taxon>Eukaryota</taxon>
        <taxon>Fungi</taxon>
        <taxon>Dikarya</taxon>
        <taxon>Ascomycota</taxon>
        <taxon>Pezizomycotina</taxon>
        <taxon>Dothideomycetes</taxon>
        <taxon>Dothideomycetes incertae sedis</taxon>
        <taxon>Coniosporium</taxon>
    </lineage>
</organism>
<gene>
    <name evidence="1" type="ORF">LTS18_010729</name>
</gene>
<sequence length="340" mass="36509">MLAGLLILSVFILSLFLSNPDKTWKPMKSFFGFGAPTRRANDNTEKRSDGGQKEESTSHAIKTERGGMTESTSSEETDEDDDGESTPRARPADSTVTASIPSFSLDSEEDATSDNETDNMPPPSFPAANSAQRAAGNAAARGPPKLKPLPQQNVSMASQLMPPPPPRAPIPNRAPISSSNGGLRAPTAGPIPNRGAPNGSGGLMPPPFKTTNARNKVMLAQGRSPLDWASLQKSGKNLSGVDKLIRVTPSMLKYNNGRKGRPCWSSYGGKVFNIGVYLEYHPGGEGELRRASGKDGEKLFMEVHPWVNWENMLGECLVGIMVSEDDARAKEQSSPLDEMD</sequence>
<dbReference type="Proteomes" id="UP001186974">
    <property type="component" value="Unassembled WGS sequence"/>
</dbReference>
<accession>A0ACC3CZ69</accession>
<protein>
    <submittedName>
        <fullName evidence="1">Uncharacterized protein</fullName>
    </submittedName>
</protein>